<reference evidence="1" key="1">
    <citation type="journal article" date="2021" name="New Phytol.">
        <title>Evolutionary innovations through gain and loss of genes in the ectomycorrhizal Boletales.</title>
        <authorList>
            <person name="Wu G."/>
            <person name="Miyauchi S."/>
            <person name="Morin E."/>
            <person name="Kuo A."/>
            <person name="Drula E."/>
            <person name="Varga T."/>
            <person name="Kohler A."/>
            <person name="Feng B."/>
            <person name="Cao Y."/>
            <person name="Lipzen A."/>
            <person name="Daum C."/>
            <person name="Hundley H."/>
            <person name="Pangilinan J."/>
            <person name="Johnson J."/>
            <person name="Barry K."/>
            <person name="LaButti K."/>
            <person name="Ng V."/>
            <person name="Ahrendt S."/>
            <person name="Min B."/>
            <person name="Choi I.G."/>
            <person name="Park H."/>
            <person name="Plett J.M."/>
            <person name="Magnuson J."/>
            <person name="Spatafora J.W."/>
            <person name="Nagy L.G."/>
            <person name="Henrissat B."/>
            <person name="Grigoriev I.V."/>
            <person name="Yang Z.L."/>
            <person name="Xu J."/>
            <person name="Martin F.M."/>
        </authorList>
    </citation>
    <scope>NUCLEOTIDE SEQUENCE</scope>
    <source>
        <strain evidence="1">KUC20120723A-06</strain>
    </source>
</reference>
<evidence type="ECO:0000313" key="2">
    <source>
        <dbReference type="Proteomes" id="UP000790709"/>
    </source>
</evidence>
<comment type="caution">
    <text evidence="1">The sequence shown here is derived from an EMBL/GenBank/DDBJ whole genome shotgun (WGS) entry which is preliminary data.</text>
</comment>
<dbReference type="Proteomes" id="UP000790709">
    <property type="component" value="Unassembled WGS sequence"/>
</dbReference>
<protein>
    <submittedName>
        <fullName evidence="1">Haloacid dehalogenase</fullName>
    </submittedName>
</protein>
<organism evidence="1 2">
    <name type="scientific">Leucogyrophana mollusca</name>
    <dbReference type="NCBI Taxonomy" id="85980"/>
    <lineage>
        <taxon>Eukaryota</taxon>
        <taxon>Fungi</taxon>
        <taxon>Dikarya</taxon>
        <taxon>Basidiomycota</taxon>
        <taxon>Agaricomycotina</taxon>
        <taxon>Agaricomycetes</taxon>
        <taxon>Agaricomycetidae</taxon>
        <taxon>Boletales</taxon>
        <taxon>Boletales incertae sedis</taxon>
        <taxon>Leucogyrophana</taxon>
    </lineage>
</organism>
<proteinExistence type="predicted"/>
<sequence>MATDDLDLQDIEAFVFDAFGTTVDWFTTVTREVARRSGGLIAEGSPEAVDFAREWRAGYTKAIHDVSEGKGGSTSLSTDVMHRELLDKMLETPRWSRLASAWNEQDRHSLTMVWHHLDTYPGDSVEGLTELKKHKVVITLSNGNFRLLLDMAKHASLPWDAILSAEMFGVYKPGREAYIKAAYHLSIEPHKIAMVAAHRWDLKGAASAGLRTIYVPRAAEDTPQIKAEMKTKKDGGEVDLIVGSFMELAELVKGTSKD</sequence>
<dbReference type="EMBL" id="MU266454">
    <property type="protein sequence ID" value="KAH7923361.1"/>
    <property type="molecule type" value="Genomic_DNA"/>
</dbReference>
<gene>
    <name evidence="1" type="ORF">BV22DRAFT_1036369</name>
</gene>
<keyword evidence="2" id="KW-1185">Reference proteome</keyword>
<accession>A0ACB8BC42</accession>
<name>A0ACB8BC42_9AGAM</name>
<evidence type="ECO:0000313" key="1">
    <source>
        <dbReference type="EMBL" id="KAH7923361.1"/>
    </source>
</evidence>